<accession>A0ABQ3DXQ5</accession>
<name>A0ABQ3DXQ5_9HYPH</name>
<dbReference type="Pfam" id="PF13469">
    <property type="entry name" value="Sulfotransfer_3"/>
    <property type="match status" value="1"/>
</dbReference>
<dbReference type="EMBL" id="BMXE01000001">
    <property type="protein sequence ID" value="GHB16969.1"/>
    <property type="molecule type" value="Genomic_DNA"/>
</dbReference>
<dbReference type="PANTHER" id="PTHR12788:SF10">
    <property type="entry name" value="PROTEIN-TYROSINE SULFOTRANSFERASE"/>
    <property type="match status" value="1"/>
</dbReference>
<organism evidence="2 3">
    <name type="scientific">Pseudovibrio japonicus</name>
    <dbReference type="NCBI Taxonomy" id="366534"/>
    <lineage>
        <taxon>Bacteria</taxon>
        <taxon>Pseudomonadati</taxon>
        <taxon>Pseudomonadota</taxon>
        <taxon>Alphaproteobacteria</taxon>
        <taxon>Hyphomicrobiales</taxon>
        <taxon>Stappiaceae</taxon>
        <taxon>Pseudovibrio</taxon>
    </lineage>
</organism>
<dbReference type="InterPro" id="IPR027417">
    <property type="entry name" value="P-loop_NTPase"/>
</dbReference>
<dbReference type="RefSeq" id="WP_189434277.1">
    <property type="nucleotide sequence ID" value="NZ_BMXE01000001.1"/>
</dbReference>
<comment type="caution">
    <text evidence="2">The sequence shown here is derived from an EMBL/GenBank/DDBJ whole genome shotgun (WGS) entry which is preliminary data.</text>
</comment>
<protein>
    <recommendedName>
        <fullName evidence="4">Sulfotransferase domain-containing protein</fullName>
    </recommendedName>
</protein>
<proteinExistence type="predicted"/>
<keyword evidence="3" id="KW-1185">Reference proteome</keyword>
<evidence type="ECO:0000313" key="3">
    <source>
        <dbReference type="Proteomes" id="UP000637980"/>
    </source>
</evidence>
<dbReference type="SUPFAM" id="SSF52540">
    <property type="entry name" value="P-loop containing nucleoside triphosphate hydrolases"/>
    <property type="match status" value="1"/>
</dbReference>
<reference evidence="3" key="1">
    <citation type="journal article" date="2019" name="Int. J. Syst. Evol. Microbiol.">
        <title>The Global Catalogue of Microorganisms (GCM) 10K type strain sequencing project: providing services to taxonomists for standard genome sequencing and annotation.</title>
        <authorList>
            <consortium name="The Broad Institute Genomics Platform"/>
            <consortium name="The Broad Institute Genome Sequencing Center for Infectious Disease"/>
            <person name="Wu L."/>
            <person name="Ma J."/>
        </authorList>
    </citation>
    <scope>NUCLEOTIDE SEQUENCE [LARGE SCALE GENOMIC DNA]</scope>
    <source>
        <strain evidence="3">KCTC 12861</strain>
    </source>
</reference>
<dbReference type="PANTHER" id="PTHR12788">
    <property type="entry name" value="PROTEIN-TYROSINE SULFOTRANSFERASE 2"/>
    <property type="match status" value="1"/>
</dbReference>
<evidence type="ECO:0000313" key="2">
    <source>
        <dbReference type="EMBL" id="GHB16969.1"/>
    </source>
</evidence>
<evidence type="ECO:0008006" key="4">
    <source>
        <dbReference type="Google" id="ProtNLM"/>
    </source>
</evidence>
<dbReference type="Gene3D" id="3.40.50.300">
    <property type="entry name" value="P-loop containing nucleotide triphosphate hydrolases"/>
    <property type="match status" value="1"/>
</dbReference>
<sequence length="235" mass="27003">MKKLIFIAGSPRSGTTALTRLIAASYDVHHVTARELGTNIDSKETWESGIFGRITNDEAIVDRFEKIDCIPPYLLEKTPDNIFHINRILKVFPDSKIIIPIRSGVDVVKSLQVAKETFLEEEPNFKKSCRQWRQSTEIIVKLPKDSRILLVDYERFMADKHGTAENIFKFLGISTRNISECVNEMQNNAKERVKGVVGRSITGGQQSFTVREVLLFVRLCGFLEYRVWKLRRSLR</sequence>
<dbReference type="Proteomes" id="UP000637980">
    <property type="component" value="Unassembled WGS sequence"/>
</dbReference>
<keyword evidence="1" id="KW-0808">Transferase</keyword>
<evidence type="ECO:0000256" key="1">
    <source>
        <dbReference type="ARBA" id="ARBA00022679"/>
    </source>
</evidence>
<gene>
    <name evidence="2" type="ORF">GCM10007094_00450</name>
</gene>
<dbReference type="InterPro" id="IPR026634">
    <property type="entry name" value="TPST-like"/>
</dbReference>